<dbReference type="InterPro" id="IPR052523">
    <property type="entry name" value="Trichothecene_AcTrans"/>
</dbReference>
<dbReference type="EMBL" id="MU151226">
    <property type="protein sequence ID" value="KAF9446848.1"/>
    <property type="molecule type" value="Genomic_DNA"/>
</dbReference>
<sequence>MTAPNVSVWVAAEEDFDRITDIVAEAFIHDPVFNYFASLRELIPKDQDTREKKNLHKWARFMLRLCVAARGRVTVIVEKQDSAPDRIVGMAQWLPPNKRLALWHVRTMFKAGIVGMIKRWGVEGLLRCGFEWLDGTHNAMVKVFREREMKSKDPDATWYLQLIAVAPECQGKGYMSKLIQEGYNNAPDEIFTLEATTAASRDKYAHLGFEAVSTLTLGNGKSDAQGLSSKGKSATGVEAYLMVKIPH</sequence>
<accession>A0A9P5X9B7</accession>
<dbReference type="GO" id="GO:0016747">
    <property type="term" value="F:acyltransferase activity, transferring groups other than amino-acyl groups"/>
    <property type="evidence" value="ECO:0007669"/>
    <property type="project" value="InterPro"/>
</dbReference>
<keyword evidence="3" id="KW-1185">Reference proteome</keyword>
<evidence type="ECO:0000313" key="3">
    <source>
        <dbReference type="Proteomes" id="UP000807342"/>
    </source>
</evidence>
<comment type="caution">
    <text evidence="2">The sequence shown here is derived from an EMBL/GenBank/DDBJ whole genome shotgun (WGS) entry which is preliminary data.</text>
</comment>
<dbReference type="PANTHER" id="PTHR42791:SF1">
    <property type="entry name" value="N-ACETYLTRANSFERASE DOMAIN-CONTAINING PROTEIN"/>
    <property type="match status" value="1"/>
</dbReference>
<dbReference type="Gene3D" id="3.40.630.30">
    <property type="match status" value="1"/>
</dbReference>
<evidence type="ECO:0000313" key="2">
    <source>
        <dbReference type="EMBL" id="KAF9446848.1"/>
    </source>
</evidence>
<dbReference type="InterPro" id="IPR000182">
    <property type="entry name" value="GNAT_dom"/>
</dbReference>
<name>A0A9P5X9B7_9AGAR</name>
<dbReference type="InterPro" id="IPR016181">
    <property type="entry name" value="Acyl_CoA_acyltransferase"/>
</dbReference>
<dbReference type="Proteomes" id="UP000807342">
    <property type="component" value="Unassembled WGS sequence"/>
</dbReference>
<dbReference type="AlphaFoldDB" id="A0A9P5X9B7"/>
<gene>
    <name evidence="2" type="ORF">P691DRAFT_803343</name>
</gene>
<organism evidence="2 3">
    <name type="scientific">Macrolepiota fuliginosa MF-IS2</name>
    <dbReference type="NCBI Taxonomy" id="1400762"/>
    <lineage>
        <taxon>Eukaryota</taxon>
        <taxon>Fungi</taxon>
        <taxon>Dikarya</taxon>
        <taxon>Basidiomycota</taxon>
        <taxon>Agaricomycotina</taxon>
        <taxon>Agaricomycetes</taxon>
        <taxon>Agaricomycetidae</taxon>
        <taxon>Agaricales</taxon>
        <taxon>Agaricineae</taxon>
        <taxon>Agaricaceae</taxon>
        <taxon>Macrolepiota</taxon>
    </lineage>
</organism>
<dbReference type="OrthoDB" id="544277at2759"/>
<protein>
    <recommendedName>
        <fullName evidence="1">N-acetyltransferase domain-containing protein</fullName>
    </recommendedName>
</protein>
<dbReference type="Pfam" id="PF00583">
    <property type="entry name" value="Acetyltransf_1"/>
    <property type="match status" value="1"/>
</dbReference>
<dbReference type="PROSITE" id="PS51186">
    <property type="entry name" value="GNAT"/>
    <property type="match status" value="1"/>
</dbReference>
<evidence type="ECO:0000259" key="1">
    <source>
        <dbReference type="PROSITE" id="PS51186"/>
    </source>
</evidence>
<dbReference type="CDD" id="cd04301">
    <property type="entry name" value="NAT_SF"/>
    <property type="match status" value="1"/>
</dbReference>
<dbReference type="PANTHER" id="PTHR42791">
    <property type="entry name" value="GNAT FAMILY ACETYLTRANSFERASE"/>
    <property type="match status" value="1"/>
</dbReference>
<dbReference type="SUPFAM" id="SSF55729">
    <property type="entry name" value="Acyl-CoA N-acyltransferases (Nat)"/>
    <property type="match status" value="1"/>
</dbReference>
<reference evidence="2" key="1">
    <citation type="submission" date="2020-11" db="EMBL/GenBank/DDBJ databases">
        <authorList>
            <consortium name="DOE Joint Genome Institute"/>
            <person name="Ahrendt S."/>
            <person name="Riley R."/>
            <person name="Andreopoulos W."/>
            <person name="Labutti K."/>
            <person name="Pangilinan J."/>
            <person name="Ruiz-Duenas F.J."/>
            <person name="Barrasa J.M."/>
            <person name="Sanchez-Garcia M."/>
            <person name="Camarero S."/>
            <person name="Miyauchi S."/>
            <person name="Serrano A."/>
            <person name="Linde D."/>
            <person name="Babiker R."/>
            <person name="Drula E."/>
            <person name="Ayuso-Fernandez I."/>
            <person name="Pacheco R."/>
            <person name="Padilla G."/>
            <person name="Ferreira P."/>
            <person name="Barriuso J."/>
            <person name="Kellner H."/>
            <person name="Castanera R."/>
            <person name="Alfaro M."/>
            <person name="Ramirez L."/>
            <person name="Pisabarro A.G."/>
            <person name="Kuo A."/>
            <person name="Tritt A."/>
            <person name="Lipzen A."/>
            <person name="He G."/>
            <person name="Yan M."/>
            <person name="Ng V."/>
            <person name="Cullen D."/>
            <person name="Martin F."/>
            <person name="Rosso M.-N."/>
            <person name="Henrissat B."/>
            <person name="Hibbett D."/>
            <person name="Martinez A.T."/>
            <person name="Grigoriev I.V."/>
        </authorList>
    </citation>
    <scope>NUCLEOTIDE SEQUENCE</scope>
    <source>
        <strain evidence="2">MF-IS2</strain>
    </source>
</reference>
<feature type="domain" description="N-acetyltransferase" evidence="1">
    <location>
        <begin position="77"/>
        <end position="247"/>
    </location>
</feature>
<proteinExistence type="predicted"/>